<keyword evidence="6" id="KW-1185">Reference proteome</keyword>
<dbReference type="InterPro" id="IPR011711">
    <property type="entry name" value="GntR_C"/>
</dbReference>
<protein>
    <recommendedName>
        <fullName evidence="4">GntR C-terminal domain-containing protein</fullName>
    </recommendedName>
</protein>
<sequence>MRVATLGATAFTDPLITLFAKHPEIGDDYLEFRGVVESHAAAMAAKRANHVDHGRIRDCLRQIDAANEPAQEDEADIALHLVIYEASHNKVLLQIMRALSSNLKSDVIQNRSHMFNIPEMREVLRNQHHAIGEAILRRDPETAQHAAHEHLAYIRQASNKIQAAQTELNLSLRRLNGGGISLPAQKQ</sequence>
<accession>A0A2G8RG39</accession>
<dbReference type="Proteomes" id="UP000231259">
    <property type="component" value="Unassembled WGS sequence"/>
</dbReference>
<keyword evidence="3" id="KW-0804">Transcription</keyword>
<gene>
    <name evidence="5" type="ORF">P775_11560</name>
</gene>
<evidence type="ECO:0000259" key="4">
    <source>
        <dbReference type="SMART" id="SM00895"/>
    </source>
</evidence>
<feature type="domain" description="GntR C-terminal" evidence="4">
    <location>
        <begin position="28"/>
        <end position="153"/>
    </location>
</feature>
<evidence type="ECO:0000313" key="5">
    <source>
        <dbReference type="EMBL" id="PIL20048.1"/>
    </source>
</evidence>
<evidence type="ECO:0000256" key="3">
    <source>
        <dbReference type="ARBA" id="ARBA00023163"/>
    </source>
</evidence>
<evidence type="ECO:0000313" key="6">
    <source>
        <dbReference type="Proteomes" id="UP000231259"/>
    </source>
</evidence>
<dbReference type="InterPro" id="IPR008920">
    <property type="entry name" value="TF_FadR/GntR_C"/>
</dbReference>
<evidence type="ECO:0000256" key="1">
    <source>
        <dbReference type="ARBA" id="ARBA00023015"/>
    </source>
</evidence>
<dbReference type="SMART" id="SM00895">
    <property type="entry name" value="FCD"/>
    <property type="match status" value="1"/>
</dbReference>
<dbReference type="PANTHER" id="PTHR43537:SF5">
    <property type="entry name" value="UXU OPERON TRANSCRIPTIONAL REGULATOR"/>
    <property type="match status" value="1"/>
</dbReference>
<keyword evidence="1" id="KW-0805">Transcription regulation</keyword>
<dbReference type="EMBL" id="AWWI01000068">
    <property type="protein sequence ID" value="PIL20048.1"/>
    <property type="molecule type" value="Genomic_DNA"/>
</dbReference>
<keyword evidence="2" id="KW-0238">DNA-binding</keyword>
<comment type="caution">
    <text evidence="5">The sequence shown here is derived from an EMBL/GenBank/DDBJ whole genome shotgun (WGS) entry which is preliminary data.</text>
</comment>
<name>A0A2G8RG39_9RHOB</name>
<evidence type="ECO:0000256" key="2">
    <source>
        <dbReference type="ARBA" id="ARBA00023125"/>
    </source>
</evidence>
<organism evidence="5 6">
    <name type="scientific">Puniceibacterium antarcticum</name>
    <dbReference type="NCBI Taxonomy" id="1206336"/>
    <lineage>
        <taxon>Bacteria</taxon>
        <taxon>Pseudomonadati</taxon>
        <taxon>Pseudomonadota</taxon>
        <taxon>Alphaproteobacteria</taxon>
        <taxon>Rhodobacterales</taxon>
        <taxon>Paracoccaceae</taxon>
        <taxon>Puniceibacterium</taxon>
    </lineage>
</organism>
<dbReference type="SUPFAM" id="SSF48008">
    <property type="entry name" value="GntR ligand-binding domain-like"/>
    <property type="match status" value="1"/>
</dbReference>
<dbReference type="Gene3D" id="1.20.120.530">
    <property type="entry name" value="GntR ligand-binding domain-like"/>
    <property type="match status" value="1"/>
</dbReference>
<dbReference type="GO" id="GO:0003677">
    <property type="term" value="F:DNA binding"/>
    <property type="evidence" value="ECO:0007669"/>
    <property type="project" value="UniProtKB-KW"/>
</dbReference>
<dbReference type="Pfam" id="PF07729">
    <property type="entry name" value="FCD"/>
    <property type="match status" value="1"/>
</dbReference>
<dbReference type="PANTHER" id="PTHR43537">
    <property type="entry name" value="TRANSCRIPTIONAL REGULATOR, GNTR FAMILY"/>
    <property type="match status" value="1"/>
</dbReference>
<proteinExistence type="predicted"/>
<reference evidence="5 6" key="1">
    <citation type="submission" date="2013-09" db="EMBL/GenBank/DDBJ databases">
        <title>Genome sequencing of Phaeobacter antarcticus sp. nov. SM1211.</title>
        <authorList>
            <person name="Zhang X.-Y."/>
            <person name="Liu C."/>
            <person name="Chen X.-L."/>
            <person name="Xie B.-B."/>
            <person name="Qin Q.-L."/>
            <person name="Rong J.-C."/>
            <person name="Zhang Y.-Z."/>
        </authorList>
    </citation>
    <scope>NUCLEOTIDE SEQUENCE [LARGE SCALE GENOMIC DNA]</scope>
    <source>
        <strain evidence="5 6">SM1211</strain>
    </source>
</reference>
<dbReference type="AlphaFoldDB" id="A0A2G8RG39"/>